<gene>
    <name evidence="2" type="ORF">QBC40DRAFT_301261</name>
</gene>
<evidence type="ECO:0000313" key="3">
    <source>
        <dbReference type="Proteomes" id="UP001303160"/>
    </source>
</evidence>
<feature type="region of interest" description="Disordered" evidence="1">
    <location>
        <begin position="395"/>
        <end position="447"/>
    </location>
</feature>
<sequence>MFGICCRTGIQLGRRWILTDEEEDSCAGIRSATQMNEEEGRHQTLDDFRSARTALKPPPPQSRYHQSPFPLFLFTVFTGRAFTFSTLSTSLPFLREEFYPLDSVGLLFTVFLREEFYPLDSFDLFTVSTGRALTLSTLSTPSLPFLREEFYPLDSVDLFTVLREEINPSPRLLRPFLDFSDLSTPSTSLPFLRKDYTSTTGKRPGQPASAASAASKRPRQSISSAGERPSQSAGSAGKSAKPSSKRLQRTECALVDGFDPLRFIGGKSLGLSSNIRCRLVNSPARLGTWRPFVAIQFYIPVRGEDPGIETHAIIALKFYVGEFTAYVAPASSSPSPLPPMTDRRPVENPSLISLQMHDNCSAFWSGLEQPLPVSDAARDRAKVLAQADVHTVAAGNNQGGKIEGSPELEPPVVKSESPPPAGSIAGQGGAGGSGGDFWGWEEGECTD</sequence>
<evidence type="ECO:0000256" key="1">
    <source>
        <dbReference type="SAM" id="MobiDB-lite"/>
    </source>
</evidence>
<reference evidence="2" key="1">
    <citation type="journal article" date="2023" name="Mol. Phylogenet. Evol.">
        <title>Genome-scale phylogeny and comparative genomics of the fungal order Sordariales.</title>
        <authorList>
            <person name="Hensen N."/>
            <person name="Bonometti L."/>
            <person name="Westerberg I."/>
            <person name="Brannstrom I.O."/>
            <person name="Guillou S."/>
            <person name="Cros-Aarteil S."/>
            <person name="Calhoun S."/>
            <person name="Haridas S."/>
            <person name="Kuo A."/>
            <person name="Mondo S."/>
            <person name="Pangilinan J."/>
            <person name="Riley R."/>
            <person name="LaButti K."/>
            <person name="Andreopoulos B."/>
            <person name="Lipzen A."/>
            <person name="Chen C."/>
            <person name="Yan M."/>
            <person name="Daum C."/>
            <person name="Ng V."/>
            <person name="Clum A."/>
            <person name="Steindorff A."/>
            <person name="Ohm R.A."/>
            <person name="Martin F."/>
            <person name="Silar P."/>
            <person name="Natvig D.O."/>
            <person name="Lalanne C."/>
            <person name="Gautier V."/>
            <person name="Ament-Velasquez S.L."/>
            <person name="Kruys A."/>
            <person name="Hutchinson M.I."/>
            <person name="Powell A.J."/>
            <person name="Barry K."/>
            <person name="Miller A.N."/>
            <person name="Grigoriev I.V."/>
            <person name="Debuchy R."/>
            <person name="Gladieux P."/>
            <person name="Hiltunen Thoren M."/>
            <person name="Johannesson H."/>
        </authorList>
    </citation>
    <scope>NUCLEOTIDE SEQUENCE</scope>
    <source>
        <strain evidence="2">CBS 315.58</strain>
    </source>
</reference>
<reference evidence="2" key="2">
    <citation type="submission" date="2023-05" db="EMBL/GenBank/DDBJ databases">
        <authorList>
            <consortium name="Lawrence Berkeley National Laboratory"/>
            <person name="Steindorff A."/>
            <person name="Hensen N."/>
            <person name="Bonometti L."/>
            <person name="Westerberg I."/>
            <person name="Brannstrom I.O."/>
            <person name="Guillou S."/>
            <person name="Cros-Aarteil S."/>
            <person name="Calhoun S."/>
            <person name="Haridas S."/>
            <person name="Kuo A."/>
            <person name="Mondo S."/>
            <person name="Pangilinan J."/>
            <person name="Riley R."/>
            <person name="Labutti K."/>
            <person name="Andreopoulos B."/>
            <person name="Lipzen A."/>
            <person name="Chen C."/>
            <person name="Yanf M."/>
            <person name="Daum C."/>
            <person name="Ng V."/>
            <person name="Clum A."/>
            <person name="Ohm R."/>
            <person name="Martin F."/>
            <person name="Silar P."/>
            <person name="Natvig D."/>
            <person name="Lalanne C."/>
            <person name="Gautier V."/>
            <person name="Ament-Velasquez S.L."/>
            <person name="Kruys A."/>
            <person name="Hutchinson M.I."/>
            <person name="Powell A.J."/>
            <person name="Barry K."/>
            <person name="Miller A.N."/>
            <person name="Grigoriev I.V."/>
            <person name="Debuchy R."/>
            <person name="Gladieux P."/>
            <person name="Thoren M.H."/>
            <person name="Johannesson H."/>
        </authorList>
    </citation>
    <scope>NUCLEOTIDE SEQUENCE</scope>
    <source>
        <strain evidence="2">CBS 315.58</strain>
    </source>
</reference>
<dbReference type="Proteomes" id="UP001303160">
    <property type="component" value="Unassembled WGS sequence"/>
</dbReference>
<feature type="compositionally biased region" description="Low complexity" evidence="1">
    <location>
        <begin position="405"/>
        <end position="416"/>
    </location>
</feature>
<name>A0AAN7AQF5_9PEZI</name>
<feature type="compositionally biased region" description="Low complexity" evidence="1">
    <location>
        <begin position="229"/>
        <end position="242"/>
    </location>
</feature>
<accession>A0AAN7AQF5</accession>
<organism evidence="2 3">
    <name type="scientific">Triangularia verruculosa</name>
    <dbReference type="NCBI Taxonomy" id="2587418"/>
    <lineage>
        <taxon>Eukaryota</taxon>
        <taxon>Fungi</taxon>
        <taxon>Dikarya</taxon>
        <taxon>Ascomycota</taxon>
        <taxon>Pezizomycotina</taxon>
        <taxon>Sordariomycetes</taxon>
        <taxon>Sordariomycetidae</taxon>
        <taxon>Sordariales</taxon>
        <taxon>Podosporaceae</taxon>
        <taxon>Triangularia</taxon>
    </lineage>
</organism>
<protein>
    <submittedName>
        <fullName evidence="2">Uncharacterized protein</fullName>
    </submittedName>
</protein>
<comment type="caution">
    <text evidence="2">The sequence shown here is derived from an EMBL/GenBank/DDBJ whole genome shotgun (WGS) entry which is preliminary data.</text>
</comment>
<evidence type="ECO:0000313" key="2">
    <source>
        <dbReference type="EMBL" id="KAK4195339.1"/>
    </source>
</evidence>
<keyword evidence="3" id="KW-1185">Reference proteome</keyword>
<dbReference type="AlphaFoldDB" id="A0AAN7AQF5"/>
<feature type="compositionally biased region" description="Gly residues" evidence="1">
    <location>
        <begin position="425"/>
        <end position="437"/>
    </location>
</feature>
<feature type="region of interest" description="Disordered" evidence="1">
    <location>
        <begin position="193"/>
        <end position="247"/>
    </location>
</feature>
<proteinExistence type="predicted"/>
<dbReference type="EMBL" id="MU864016">
    <property type="protein sequence ID" value="KAK4195339.1"/>
    <property type="molecule type" value="Genomic_DNA"/>
</dbReference>